<dbReference type="AlphaFoldDB" id="A0A2V5IMR0"/>
<evidence type="ECO:0000313" key="3">
    <source>
        <dbReference type="Proteomes" id="UP000248817"/>
    </source>
</evidence>
<organism evidence="2 3">
    <name type="scientific">Aspergillus indologenus CBS 114.80</name>
    <dbReference type="NCBI Taxonomy" id="1450541"/>
    <lineage>
        <taxon>Eukaryota</taxon>
        <taxon>Fungi</taxon>
        <taxon>Dikarya</taxon>
        <taxon>Ascomycota</taxon>
        <taxon>Pezizomycotina</taxon>
        <taxon>Eurotiomycetes</taxon>
        <taxon>Eurotiomycetidae</taxon>
        <taxon>Eurotiales</taxon>
        <taxon>Aspergillaceae</taxon>
        <taxon>Aspergillus</taxon>
        <taxon>Aspergillus subgen. Circumdati</taxon>
    </lineage>
</organism>
<protein>
    <submittedName>
        <fullName evidence="2">Uncharacterized protein</fullName>
    </submittedName>
</protein>
<accession>A0A2V5IMR0</accession>
<evidence type="ECO:0000256" key="1">
    <source>
        <dbReference type="SAM" id="MobiDB-lite"/>
    </source>
</evidence>
<dbReference type="EMBL" id="KZ825676">
    <property type="protein sequence ID" value="PYI25147.1"/>
    <property type="molecule type" value="Genomic_DNA"/>
</dbReference>
<evidence type="ECO:0000313" key="2">
    <source>
        <dbReference type="EMBL" id="PYI25147.1"/>
    </source>
</evidence>
<dbReference type="Proteomes" id="UP000248817">
    <property type="component" value="Unassembled WGS sequence"/>
</dbReference>
<proteinExistence type="predicted"/>
<keyword evidence="3" id="KW-1185">Reference proteome</keyword>
<name>A0A2V5IMR0_9EURO</name>
<sequence length="121" mass="13379">MSYRIASKHGRDTSSVTFVNLSYIVPLHNPLTLPGNLPTSWTPLNPNPTGIAIIHQQKPPIRQSTVRADPPRIPLEQVASKCTSPSPLLSPLRSHRIPHTAYRTPHRAMTAPTHPQVYPST</sequence>
<gene>
    <name evidence="2" type="ORF">BP00DRAFT_431555</name>
</gene>
<reference evidence="2 3" key="1">
    <citation type="submission" date="2018-02" db="EMBL/GenBank/DDBJ databases">
        <title>The genomes of Aspergillus section Nigri reveals drivers in fungal speciation.</title>
        <authorList>
            <consortium name="DOE Joint Genome Institute"/>
            <person name="Vesth T.C."/>
            <person name="Nybo J."/>
            <person name="Theobald S."/>
            <person name="Brandl J."/>
            <person name="Frisvad J.C."/>
            <person name="Nielsen K.F."/>
            <person name="Lyhne E.K."/>
            <person name="Kogle M.E."/>
            <person name="Kuo A."/>
            <person name="Riley R."/>
            <person name="Clum A."/>
            <person name="Nolan M."/>
            <person name="Lipzen A."/>
            <person name="Salamov A."/>
            <person name="Henrissat B."/>
            <person name="Wiebenga A."/>
            <person name="De vries R.P."/>
            <person name="Grigoriev I.V."/>
            <person name="Mortensen U.H."/>
            <person name="Andersen M.R."/>
            <person name="Baker S.E."/>
        </authorList>
    </citation>
    <scope>NUCLEOTIDE SEQUENCE [LARGE SCALE GENOMIC DNA]</scope>
    <source>
        <strain evidence="2 3">CBS 114.80</strain>
    </source>
</reference>
<feature type="region of interest" description="Disordered" evidence="1">
    <location>
        <begin position="102"/>
        <end position="121"/>
    </location>
</feature>